<evidence type="ECO:0000256" key="2">
    <source>
        <dbReference type="ARBA" id="ARBA00023125"/>
    </source>
</evidence>
<sequence>MSGLQAGGTLETAEPSFDLIEAKLAPPALRADTVAKSQLIDRLCASERRVVSVVAPAGFGKTTLLAHLAVRDERSFATVSLDERDNDPVVLLRYVAVALNRVVTIPVSVFEALSMPGRSLWSTCIPRLCAALSAVAHPVVLVLDDVHFVTDPTSLDAVAALLNHVPEHSRIVLSSREEPGLPLARLRSQRRLLEVGVEDLRLNAEEAGALLRGAGVELDEPAIRELTERTEGWPAGLYLAALSLQAGGCGVSTFTGEDRFVAEYLRLELLSRLTDEEVRFLTHTSVLERMCGSLCDAVLGRTDSAGVLESLERSNRFLVPLDRTRTWYRYHHLFQDLLRSELEQREPEFLPELNRRAMAWCQANGMPEPALHYAHAAGETDVMTGIFEELVLPTYYAGGVTTIESWLDWYDDALRSRYPTIAVLGAWVYFLTGRAAEGERCQRAAQASTATPELPDGSASIEPWLAALRAYTCPDGVQGVLADAELALEQLGPEGWWRPTAQLATGAAHAFLGDPERAGAALVLTAEIAAAAGSSEEETLAFAELALLAIEAGAWEQATTHAERAVAVAEAAKIDDYLASGLAWAVRARVAVHHGHTERAREDVARVHRLRPLFNPGMAWLSIQTGLELARVHLALKEPGVAATVLSESEAILRVRPHLGALTELAHELRARIEASTSPSGEWALSLTAAELRLLPLLTTHLAFPQIGERLHLSRTTIKTQAISIYRKFGVSSRDEAIDRAIELGLLEDERYPAMDLAR</sequence>
<dbReference type="Pfam" id="PF13191">
    <property type="entry name" value="AAA_16"/>
    <property type="match status" value="1"/>
</dbReference>
<evidence type="ECO:0000259" key="4">
    <source>
        <dbReference type="SMART" id="SM00421"/>
    </source>
</evidence>
<dbReference type="SMART" id="SM00421">
    <property type="entry name" value="HTH_LUXR"/>
    <property type="match status" value="1"/>
</dbReference>
<dbReference type="Gene3D" id="1.25.40.10">
    <property type="entry name" value="Tetratricopeptide repeat domain"/>
    <property type="match status" value="1"/>
</dbReference>
<evidence type="ECO:0000313" key="5">
    <source>
        <dbReference type="EMBL" id="MDA0167386.1"/>
    </source>
</evidence>
<dbReference type="Proteomes" id="UP001149140">
    <property type="component" value="Unassembled WGS sequence"/>
</dbReference>
<dbReference type="Gene3D" id="1.10.10.10">
    <property type="entry name" value="Winged helix-like DNA-binding domain superfamily/Winged helix DNA-binding domain"/>
    <property type="match status" value="1"/>
</dbReference>
<dbReference type="PANTHER" id="PTHR44688">
    <property type="entry name" value="DNA-BINDING TRANSCRIPTIONAL ACTIVATOR DEVR_DOSR"/>
    <property type="match status" value="1"/>
</dbReference>
<dbReference type="RefSeq" id="WP_270046681.1">
    <property type="nucleotide sequence ID" value="NZ_JAPDOD010000110.1"/>
</dbReference>
<dbReference type="Pfam" id="PF25873">
    <property type="entry name" value="WHD_MalT"/>
    <property type="match status" value="1"/>
</dbReference>
<name>A0A9X3S8Y3_9ACTN</name>
<evidence type="ECO:0000313" key="6">
    <source>
        <dbReference type="Proteomes" id="UP001149140"/>
    </source>
</evidence>
<dbReference type="SUPFAM" id="SSF52540">
    <property type="entry name" value="P-loop containing nucleoside triphosphate hydrolases"/>
    <property type="match status" value="1"/>
</dbReference>
<dbReference type="SUPFAM" id="SSF48452">
    <property type="entry name" value="TPR-like"/>
    <property type="match status" value="1"/>
</dbReference>
<keyword evidence="6" id="KW-1185">Reference proteome</keyword>
<dbReference type="Pfam" id="PF00196">
    <property type="entry name" value="GerE"/>
    <property type="match status" value="1"/>
</dbReference>
<dbReference type="SUPFAM" id="SSF46894">
    <property type="entry name" value="C-terminal effector domain of the bipartite response regulators"/>
    <property type="match status" value="1"/>
</dbReference>
<keyword evidence="2" id="KW-0238">DNA-binding</keyword>
<accession>A0A9X3S8Y3</accession>
<evidence type="ECO:0000256" key="1">
    <source>
        <dbReference type="ARBA" id="ARBA00023015"/>
    </source>
</evidence>
<dbReference type="InterPro" id="IPR059106">
    <property type="entry name" value="WHD_MalT"/>
</dbReference>
<dbReference type="GO" id="GO:0006355">
    <property type="term" value="P:regulation of DNA-templated transcription"/>
    <property type="evidence" value="ECO:0007669"/>
    <property type="project" value="InterPro"/>
</dbReference>
<keyword evidence="3" id="KW-0804">Transcription</keyword>
<dbReference type="AlphaFoldDB" id="A0A9X3S8Y3"/>
<comment type="caution">
    <text evidence="5">The sequence shown here is derived from an EMBL/GenBank/DDBJ whole genome shotgun (WGS) entry which is preliminary data.</text>
</comment>
<gene>
    <name evidence="5" type="ORF">OM076_44415</name>
</gene>
<dbReference type="EMBL" id="JAPDOD010000110">
    <property type="protein sequence ID" value="MDA0167386.1"/>
    <property type="molecule type" value="Genomic_DNA"/>
</dbReference>
<evidence type="ECO:0000256" key="3">
    <source>
        <dbReference type="ARBA" id="ARBA00023163"/>
    </source>
</evidence>
<dbReference type="InterPro" id="IPR041664">
    <property type="entry name" value="AAA_16"/>
</dbReference>
<dbReference type="GO" id="GO:0016887">
    <property type="term" value="F:ATP hydrolysis activity"/>
    <property type="evidence" value="ECO:0007669"/>
    <property type="project" value="InterPro"/>
</dbReference>
<feature type="domain" description="HTH luxR-type" evidence="4">
    <location>
        <begin position="684"/>
        <end position="741"/>
    </location>
</feature>
<dbReference type="InterPro" id="IPR027417">
    <property type="entry name" value="P-loop_NTPase"/>
</dbReference>
<keyword evidence="1" id="KW-0805">Transcription regulation</keyword>
<protein>
    <submittedName>
        <fullName evidence="5">LuxR C-terminal-related transcriptional regulator</fullName>
    </submittedName>
</protein>
<dbReference type="InterPro" id="IPR016032">
    <property type="entry name" value="Sig_transdc_resp-reg_C-effctor"/>
</dbReference>
<dbReference type="GO" id="GO:0003677">
    <property type="term" value="F:DNA binding"/>
    <property type="evidence" value="ECO:0007669"/>
    <property type="project" value="UniProtKB-KW"/>
</dbReference>
<reference evidence="5" key="1">
    <citation type="submission" date="2022-10" db="EMBL/GenBank/DDBJ databases">
        <title>The WGS of Solirubrobacter ginsenosidimutans DSM 21036.</title>
        <authorList>
            <person name="Jiang Z."/>
        </authorList>
    </citation>
    <scope>NUCLEOTIDE SEQUENCE</scope>
    <source>
        <strain evidence="5">DSM 21036</strain>
    </source>
</reference>
<proteinExistence type="predicted"/>
<dbReference type="InterPro" id="IPR000792">
    <property type="entry name" value="Tscrpt_reg_LuxR_C"/>
</dbReference>
<dbReference type="PANTHER" id="PTHR44688:SF16">
    <property type="entry name" value="DNA-BINDING TRANSCRIPTIONAL ACTIVATOR DEVR_DOSR"/>
    <property type="match status" value="1"/>
</dbReference>
<dbReference type="InterPro" id="IPR036388">
    <property type="entry name" value="WH-like_DNA-bd_sf"/>
</dbReference>
<organism evidence="5 6">
    <name type="scientific">Solirubrobacter ginsenosidimutans</name>
    <dbReference type="NCBI Taxonomy" id="490573"/>
    <lineage>
        <taxon>Bacteria</taxon>
        <taxon>Bacillati</taxon>
        <taxon>Actinomycetota</taxon>
        <taxon>Thermoleophilia</taxon>
        <taxon>Solirubrobacterales</taxon>
        <taxon>Solirubrobacteraceae</taxon>
        <taxon>Solirubrobacter</taxon>
    </lineage>
</organism>
<dbReference type="InterPro" id="IPR011990">
    <property type="entry name" value="TPR-like_helical_dom_sf"/>
</dbReference>
<dbReference type="Gene3D" id="3.40.50.300">
    <property type="entry name" value="P-loop containing nucleotide triphosphate hydrolases"/>
    <property type="match status" value="1"/>
</dbReference>